<feature type="chain" id="PRO_5047186130" evidence="7">
    <location>
        <begin position="39"/>
        <end position="1269"/>
    </location>
</feature>
<keyword evidence="1" id="KW-0880">Kelch repeat</keyword>
<dbReference type="Pfam" id="PF24681">
    <property type="entry name" value="Kelch_KLHDC2_KLHL20_DRC7"/>
    <property type="match status" value="1"/>
</dbReference>
<organism evidence="9 10">
    <name type="scientific">Streptomyces nogalater</name>
    <dbReference type="NCBI Taxonomy" id="38314"/>
    <lineage>
        <taxon>Bacteria</taxon>
        <taxon>Bacillati</taxon>
        <taxon>Actinomycetota</taxon>
        <taxon>Actinomycetes</taxon>
        <taxon>Kitasatosporales</taxon>
        <taxon>Streptomycetaceae</taxon>
        <taxon>Streptomyces</taxon>
    </lineage>
</organism>
<dbReference type="PANTHER" id="PTHR46344">
    <property type="entry name" value="OS02G0202900 PROTEIN"/>
    <property type="match status" value="1"/>
</dbReference>
<dbReference type="RefSeq" id="WP_382466783.1">
    <property type="nucleotide sequence ID" value="NZ_JBHSOE010000024.1"/>
</dbReference>
<keyword evidence="2" id="KW-0645">Protease</keyword>
<dbReference type="SUPFAM" id="SSF49452">
    <property type="entry name" value="Starch-binding domain-like"/>
    <property type="match status" value="1"/>
</dbReference>
<evidence type="ECO:0000256" key="5">
    <source>
        <dbReference type="ARBA" id="ARBA00022825"/>
    </source>
</evidence>
<comment type="caution">
    <text evidence="9">The sequence shown here is derived from an EMBL/GenBank/DDBJ whole genome shotgun (WGS) entry which is preliminary data.</text>
</comment>
<dbReference type="SUPFAM" id="SSF49464">
    <property type="entry name" value="Carboxypeptidase regulatory domain-like"/>
    <property type="match status" value="1"/>
</dbReference>
<dbReference type="Gene3D" id="2.60.40.1120">
    <property type="entry name" value="Carboxypeptidase-like, regulatory domain"/>
    <property type="match status" value="2"/>
</dbReference>
<feature type="region of interest" description="Disordered" evidence="6">
    <location>
        <begin position="896"/>
        <end position="915"/>
    </location>
</feature>
<keyword evidence="10" id="KW-1185">Reference proteome</keyword>
<dbReference type="SMART" id="SM00612">
    <property type="entry name" value="Kelch"/>
    <property type="match status" value="5"/>
</dbReference>
<dbReference type="EMBL" id="JBHSOE010000024">
    <property type="protein sequence ID" value="MFC5657050.1"/>
    <property type="molecule type" value="Genomic_DNA"/>
</dbReference>
<dbReference type="InterPro" id="IPR036852">
    <property type="entry name" value="Peptidase_S8/S53_dom_sf"/>
</dbReference>
<proteinExistence type="predicted"/>
<dbReference type="InterPro" id="IPR006652">
    <property type="entry name" value="Kelch_1"/>
</dbReference>
<gene>
    <name evidence="9" type="ORF">ACFP3J_16355</name>
</gene>
<accession>A0ABW0WHA4</accession>
<feature type="domain" description="Peptidase S53" evidence="8">
    <location>
        <begin position="94"/>
        <end position="431"/>
    </location>
</feature>
<keyword evidence="5" id="KW-0720">Serine protease</keyword>
<dbReference type="SUPFAM" id="SSF117281">
    <property type="entry name" value="Kelch motif"/>
    <property type="match status" value="1"/>
</dbReference>
<keyword evidence="7" id="KW-0732">Signal</keyword>
<dbReference type="CDD" id="cd04056">
    <property type="entry name" value="Peptidases_S53"/>
    <property type="match status" value="1"/>
</dbReference>
<dbReference type="NCBIfam" id="NF038128">
    <property type="entry name" value="choice_anch_J"/>
    <property type="match status" value="1"/>
</dbReference>
<dbReference type="Proteomes" id="UP001596065">
    <property type="component" value="Unassembled WGS sequence"/>
</dbReference>
<keyword evidence="4" id="KW-0378">Hydrolase</keyword>
<keyword evidence="3" id="KW-0677">Repeat</keyword>
<dbReference type="InterPro" id="IPR013784">
    <property type="entry name" value="Carb-bd-like_fold"/>
</dbReference>
<evidence type="ECO:0000256" key="6">
    <source>
        <dbReference type="SAM" id="MobiDB-lite"/>
    </source>
</evidence>
<dbReference type="Gene3D" id="2.60.120.200">
    <property type="match status" value="1"/>
</dbReference>
<feature type="signal peptide" evidence="7">
    <location>
        <begin position="1"/>
        <end position="38"/>
    </location>
</feature>
<feature type="region of interest" description="Disordered" evidence="6">
    <location>
        <begin position="41"/>
        <end position="64"/>
    </location>
</feature>
<name>A0ABW0WHA4_STRNO</name>
<evidence type="ECO:0000313" key="10">
    <source>
        <dbReference type="Proteomes" id="UP001596065"/>
    </source>
</evidence>
<dbReference type="Gene3D" id="2.120.10.80">
    <property type="entry name" value="Kelch-type beta propeller"/>
    <property type="match status" value="1"/>
</dbReference>
<dbReference type="InterPro" id="IPR008969">
    <property type="entry name" value="CarboxyPept-like_regulatory"/>
</dbReference>
<dbReference type="PROSITE" id="PS00138">
    <property type="entry name" value="SUBTILASE_SER"/>
    <property type="match status" value="1"/>
</dbReference>
<dbReference type="PANTHER" id="PTHR46344:SF27">
    <property type="entry name" value="KELCH REPEAT SUPERFAMILY PROTEIN"/>
    <property type="match status" value="1"/>
</dbReference>
<evidence type="ECO:0000256" key="7">
    <source>
        <dbReference type="SAM" id="SignalP"/>
    </source>
</evidence>
<evidence type="ECO:0000313" key="9">
    <source>
        <dbReference type="EMBL" id="MFC5657050.1"/>
    </source>
</evidence>
<reference evidence="10" key="1">
    <citation type="journal article" date="2019" name="Int. J. Syst. Evol. Microbiol.">
        <title>The Global Catalogue of Microorganisms (GCM) 10K type strain sequencing project: providing services to taxonomists for standard genome sequencing and annotation.</title>
        <authorList>
            <consortium name="The Broad Institute Genomics Platform"/>
            <consortium name="The Broad Institute Genome Sequencing Center for Infectious Disease"/>
            <person name="Wu L."/>
            <person name="Ma J."/>
        </authorList>
    </citation>
    <scope>NUCLEOTIDE SEQUENCE [LARGE SCALE GENOMIC DNA]</scope>
    <source>
        <strain evidence="10">KCTC 5701</strain>
    </source>
</reference>
<dbReference type="Gene3D" id="3.40.50.200">
    <property type="entry name" value="Peptidase S8/S53 domain"/>
    <property type="match status" value="1"/>
</dbReference>
<dbReference type="PROSITE" id="PS51695">
    <property type="entry name" value="SEDOLISIN"/>
    <property type="match status" value="1"/>
</dbReference>
<sequence>MHIRRSAAPPRGRRLAAGATALTAALLAAVTAVVPAHAATGERSAEPSAAQPARGHTEPLCGPPKPHEFTCFGLRRTDLPARQGLRGAADLPPGFGPADLRSAYGLPADGGAGATIAVVDAFDNPNAEADLAVYRTQYGLPPCTTDNGCFTKTDQRGGTDYPEPEPGWATEISLDLDMVSAVAPGARILLVEADSAAIEDLGAAVDQAVALGAKYVSNSYGSNYTFFPEDPAESAADIHYDHPGVAIVASSGDYGYGVAYPAASPHVTAVGGTTLGKDPSAARGWTESVWHHDGTGTGSGCSLYEPKPAFQRDTGCPGRTVADVAAVADPDTGVAVYDSFGDTGGWGVAGGTSASAPIIAGVYANAGTPAAGSYPAVYPYAGGGSGLHDVTTGSNGTCAPAYLCTAGPGYDGPTGLGTPDGTAAFTMGPHGTLTGTVTDAASGAAVTAAQVTAGSYSTTTDGHGRYTLPLPAGDHDVRVTAYGYAPGTLPGVHLTEGATATGDLTLRKLATHQVTGTVTDGSGHGWPLHAKITVDGVPGAPVWSDPVTGAFRLDLPEGHTYTLRVVGDDTYRSLARKVTVDRADQTVPLALPVDTWAGNNPAYTVKTRTVATETFDDTSAPPAGWSVTGTPGTGRGWVFDDPGGRGNNTGGSGGFAVADDEHDGDTPLDTFLTSPAYDFRGAGDPALGFDSDYEGSGEQQGEVQISTDAGRTWTTVWHQDQTWSNGRVEIPLTDYAGESAVRVRFHFAGPGLLWAVDDVTVTARVATPVPGGILTGTVTDANTGKGLIGATVRTGGPDGPAAPTVATTGDPRVGDGAYLLFVPGSGGAATATAAKPSYATATRQVTVPADRVAAASFVLKAGRLTVRPARIDVTAGQAPVTRKVTVRNTGTAPVRVGIGERTGTSPGSPAPDTAWRPLPGLPVAVMDNAVDTYQGALYSALGSDGRQPLADLYVYDPATGAWKQGPSAPEPRQATAHGFIGGRLYTVGGWGPGETVSRTTQIFDADTGRWSTGPDIPEGQFGAAGAVLGGRLYVVGGCTNTDCSDSVYSFDPRSRSWSRAAHYPQTISWANCGAVHGRLYCAGGVHDYLETADAYVYDPASDAWQPIAAMPTGLASGTYAAANGHLLVSGGFKRVGVNRVLTAEGYAYDPGANAWKRLPDAPTAVYRGGGAPGLYRVGGSVEPRFPVPVPTAALLPGYDRTETDVPWLKESRHRLTLRPGQTASFTVTADPRRLTRPGDWTASLTLATDSPYWVPEIPVRLRVPDRTAP</sequence>
<protein>
    <submittedName>
        <fullName evidence="9">Carboxypeptidase regulatory-like domain-containing protein</fullName>
    </submittedName>
</protein>
<evidence type="ECO:0000256" key="3">
    <source>
        <dbReference type="ARBA" id="ARBA00022737"/>
    </source>
</evidence>
<dbReference type="Pfam" id="PF13620">
    <property type="entry name" value="CarboxypepD_reg"/>
    <property type="match status" value="1"/>
</dbReference>
<dbReference type="InterPro" id="IPR015915">
    <property type="entry name" value="Kelch-typ_b-propeller"/>
</dbReference>
<evidence type="ECO:0000259" key="8">
    <source>
        <dbReference type="PROSITE" id="PS51695"/>
    </source>
</evidence>
<evidence type="ECO:0000256" key="1">
    <source>
        <dbReference type="ARBA" id="ARBA00022441"/>
    </source>
</evidence>
<evidence type="ECO:0000256" key="2">
    <source>
        <dbReference type="ARBA" id="ARBA00022670"/>
    </source>
</evidence>
<dbReference type="SUPFAM" id="SSF52743">
    <property type="entry name" value="Subtilisin-like"/>
    <property type="match status" value="1"/>
</dbReference>
<dbReference type="InterPro" id="IPR030400">
    <property type="entry name" value="Sedolisin_dom"/>
</dbReference>
<evidence type="ECO:0000256" key="4">
    <source>
        <dbReference type="ARBA" id="ARBA00022801"/>
    </source>
</evidence>
<dbReference type="InterPro" id="IPR023828">
    <property type="entry name" value="Peptidase_S8_Ser-AS"/>
</dbReference>